<reference evidence="1 2" key="1">
    <citation type="submission" date="2023-02" db="EMBL/GenBank/DDBJ databases">
        <title>LHISI_Scaffold_Assembly.</title>
        <authorList>
            <person name="Stuart O.P."/>
            <person name="Cleave R."/>
            <person name="Magrath M.J.L."/>
            <person name="Mikheyev A.S."/>
        </authorList>
    </citation>
    <scope>NUCLEOTIDE SEQUENCE [LARGE SCALE GENOMIC DNA]</scope>
    <source>
        <strain evidence="1">Daus_M_001</strain>
        <tissue evidence="1">Leg muscle</tissue>
    </source>
</reference>
<name>A0ABQ9HGH2_9NEOP</name>
<comment type="caution">
    <text evidence="1">The sequence shown here is derived from an EMBL/GenBank/DDBJ whole genome shotgun (WGS) entry which is preliminary data.</text>
</comment>
<accession>A0ABQ9HGH2</accession>
<sequence length="156" mass="17887">MQFEDYLISIGQEMSADKMKILLLRNMMDNASAREDHGNYGKVKAAVEKYVNPRVKKVIKIYIFTPRVQEEGETFDHFFTSLLQLVRNCNYNSAAVSIGAQNEVNDNTSAPRRESAEDKMLRDCVVHGIWDKAVQEVLLRMEKSYVRQGSIPLQNV</sequence>
<proteinExistence type="predicted"/>
<keyword evidence="2" id="KW-1185">Reference proteome</keyword>
<protein>
    <submittedName>
        <fullName evidence="1">Uncharacterized protein</fullName>
    </submittedName>
</protein>
<evidence type="ECO:0000313" key="2">
    <source>
        <dbReference type="Proteomes" id="UP001159363"/>
    </source>
</evidence>
<gene>
    <name evidence="1" type="ORF">PR048_015270</name>
</gene>
<organism evidence="1 2">
    <name type="scientific">Dryococelus australis</name>
    <dbReference type="NCBI Taxonomy" id="614101"/>
    <lineage>
        <taxon>Eukaryota</taxon>
        <taxon>Metazoa</taxon>
        <taxon>Ecdysozoa</taxon>
        <taxon>Arthropoda</taxon>
        <taxon>Hexapoda</taxon>
        <taxon>Insecta</taxon>
        <taxon>Pterygota</taxon>
        <taxon>Neoptera</taxon>
        <taxon>Polyneoptera</taxon>
        <taxon>Phasmatodea</taxon>
        <taxon>Verophasmatodea</taxon>
        <taxon>Anareolatae</taxon>
        <taxon>Phasmatidae</taxon>
        <taxon>Eurycanthinae</taxon>
        <taxon>Dryococelus</taxon>
    </lineage>
</organism>
<dbReference type="EMBL" id="JARBHB010000005">
    <property type="protein sequence ID" value="KAJ8883427.1"/>
    <property type="molecule type" value="Genomic_DNA"/>
</dbReference>
<evidence type="ECO:0000313" key="1">
    <source>
        <dbReference type="EMBL" id="KAJ8883427.1"/>
    </source>
</evidence>
<dbReference type="PANTHER" id="PTHR33198">
    <property type="entry name" value="ANK_REP_REGION DOMAIN-CONTAINING PROTEIN-RELATED"/>
    <property type="match status" value="1"/>
</dbReference>
<dbReference type="PANTHER" id="PTHR33198:SF20">
    <property type="entry name" value="RETROTRANSPOSON GAG DOMAIN-CONTAINING PROTEIN"/>
    <property type="match status" value="1"/>
</dbReference>
<dbReference type="Proteomes" id="UP001159363">
    <property type="component" value="Chromosome 4"/>
</dbReference>